<comment type="caution">
    <text evidence="3">The sequence shown here is derived from an EMBL/GenBank/DDBJ whole genome shotgun (WGS) entry which is preliminary data.</text>
</comment>
<dbReference type="Proteomes" id="UP000325902">
    <property type="component" value="Unassembled WGS sequence"/>
</dbReference>
<feature type="coiled-coil region" evidence="1">
    <location>
        <begin position="117"/>
        <end position="158"/>
    </location>
</feature>
<evidence type="ECO:0000256" key="2">
    <source>
        <dbReference type="SAM" id="MobiDB-lite"/>
    </source>
</evidence>
<accession>A0A5N5D175</accession>
<dbReference type="AlphaFoldDB" id="A0A5N5D175"/>
<gene>
    <name evidence="3" type="ORF">DBV05_g9956</name>
</gene>
<evidence type="ECO:0000256" key="1">
    <source>
        <dbReference type="SAM" id="Coils"/>
    </source>
</evidence>
<evidence type="ECO:0000313" key="3">
    <source>
        <dbReference type="EMBL" id="KAB2571376.1"/>
    </source>
</evidence>
<sequence>MSGFQHLADKMLRSSSRSPGKHRDSKHSDSDHGAAAAPAPIHYSSRITATRTHHGTVGGGHHHRNHFSPIVGATPSITTSHSDDTHYSSTHSLLIPDNNKKTAFTASSRIPASAPSRQSVLVELESERQKVKQLEATVERQQRAIAALNDRVEKQGRDNANSALATRALYAELEAQTKWVEGLDLEARMQVRRGRGLLEKFAHLRTIRGDGRGEGGKGK</sequence>
<reference evidence="3 4" key="1">
    <citation type="journal article" date="2019" name="Sci. Rep.">
        <title>A multi-omics analysis of the grapevine pathogen Lasiodiplodia theobromae reveals that temperature affects the expression of virulence- and pathogenicity-related genes.</title>
        <authorList>
            <person name="Felix C."/>
            <person name="Meneses R."/>
            <person name="Goncalves M.F.M."/>
            <person name="Tilleman L."/>
            <person name="Duarte A.S."/>
            <person name="Jorrin-Novo J.V."/>
            <person name="Van de Peer Y."/>
            <person name="Deforce D."/>
            <person name="Van Nieuwerburgh F."/>
            <person name="Esteves A.C."/>
            <person name="Alves A."/>
        </authorList>
    </citation>
    <scope>NUCLEOTIDE SEQUENCE [LARGE SCALE GENOMIC DNA]</scope>
    <source>
        <strain evidence="3 4">LA-SOL3</strain>
    </source>
</reference>
<keyword evidence="1" id="KW-0175">Coiled coil</keyword>
<keyword evidence="4" id="KW-1185">Reference proteome</keyword>
<name>A0A5N5D175_9PEZI</name>
<evidence type="ECO:0000313" key="4">
    <source>
        <dbReference type="Proteomes" id="UP000325902"/>
    </source>
</evidence>
<protein>
    <submittedName>
        <fullName evidence="3">Uncharacterized protein</fullName>
    </submittedName>
</protein>
<organism evidence="3 4">
    <name type="scientific">Lasiodiplodia theobromae</name>
    <dbReference type="NCBI Taxonomy" id="45133"/>
    <lineage>
        <taxon>Eukaryota</taxon>
        <taxon>Fungi</taxon>
        <taxon>Dikarya</taxon>
        <taxon>Ascomycota</taxon>
        <taxon>Pezizomycotina</taxon>
        <taxon>Dothideomycetes</taxon>
        <taxon>Dothideomycetes incertae sedis</taxon>
        <taxon>Botryosphaeriales</taxon>
        <taxon>Botryosphaeriaceae</taxon>
        <taxon>Lasiodiplodia</taxon>
    </lineage>
</organism>
<feature type="region of interest" description="Disordered" evidence="2">
    <location>
        <begin position="1"/>
        <end position="37"/>
    </location>
</feature>
<dbReference type="OrthoDB" id="10533980at2759"/>
<dbReference type="EMBL" id="VCHE01000103">
    <property type="protein sequence ID" value="KAB2571376.1"/>
    <property type="molecule type" value="Genomic_DNA"/>
</dbReference>
<proteinExistence type="predicted"/>